<sequence length="128" mass="14571">MEDARTLVIDGVRLTLVEDFRELGRVLKAQENRGRWDILAVDQFMTAEISSFGGYIVLALYAEVNTDRLPEAIKEDPEVEAEFSDGKLTLKYYATYEYTGGATLIAIVNRINRFRSLLGRVLAELQHR</sequence>
<reference evidence="1" key="1">
    <citation type="journal article" date="2020" name="mSystems">
        <title>Genome- and Community-Level Interaction Insights into Carbon Utilization and Element Cycling Functions of Hydrothermarchaeota in Hydrothermal Sediment.</title>
        <authorList>
            <person name="Zhou Z."/>
            <person name="Liu Y."/>
            <person name="Xu W."/>
            <person name="Pan J."/>
            <person name="Luo Z.H."/>
            <person name="Li M."/>
        </authorList>
    </citation>
    <scope>NUCLEOTIDE SEQUENCE [LARGE SCALE GENOMIC DNA]</scope>
    <source>
        <strain evidence="1">SpSt-8</strain>
    </source>
</reference>
<gene>
    <name evidence="1" type="ORF">ENV88_04295</name>
</gene>
<comment type="caution">
    <text evidence="1">The sequence shown here is derived from an EMBL/GenBank/DDBJ whole genome shotgun (WGS) entry which is preliminary data.</text>
</comment>
<dbReference type="EMBL" id="DTIB01000091">
    <property type="protein sequence ID" value="HGB25250.1"/>
    <property type="molecule type" value="Genomic_DNA"/>
</dbReference>
<protein>
    <submittedName>
        <fullName evidence="1">Uncharacterized protein</fullName>
    </submittedName>
</protein>
<evidence type="ECO:0000313" key="1">
    <source>
        <dbReference type="EMBL" id="HGB25250.1"/>
    </source>
</evidence>
<name>A0A7C3SLD2_THEPE</name>
<accession>A0A7C3SLD2</accession>
<organism evidence="1">
    <name type="scientific">Thermofilum pendens</name>
    <dbReference type="NCBI Taxonomy" id="2269"/>
    <lineage>
        <taxon>Archaea</taxon>
        <taxon>Thermoproteota</taxon>
        <taxon>Thermoprotei</taxon>
        <taxon>Thermofilales</taxon>
        <taxon>Thermofilaceae</taxon>
        <taxon>Thermofilum</taxon>
    </lineage>
</organism>
<dbReference type="AlphaFoldDB" id="A0A7C3SLD2"/>
<proteinExistence type="predicted"/>